<evidence type="ECO:0000256" key="6">
    <source>
        <dbReference type="ARBA" id="ARBA00023136"/>
    </source>
</evidence>
<reference evidence="11" key="1">
    <citation type="submission" date="2022-04" db="EMBL/GenBank/DDBJ databases">
        <title>Shinella lacus sp. nov., a novel member of the genus Shinella from water.</title>
        <authorList>
            <person name="Deng Y."/>
        </authorList>
    </citation>
    <scope>NUCLEOTIDE SEQUENCE</scope>
    <source>
        <strain evidence="11">JCM 31239</strain>
    </source>
</reference>
<evidence type="ECO:0000313" key="11">
    <source>
        <dbReference type="EMBL" id="MDO6121695.1"/>
    </source>
</evidence>
<evidence type="ECO:0000256" key="1">
    <source>
        <dbReference type="ARBA" id="ARBA00004651"/>
    </source>
</evidence>
<dbReference type="InterPro" id="IPR003439">
    <property type="entry name" value="ABC_transporter-like_ATP-bd"/>
</dbReference>
<name>A0ABT8XD77_9HYPH</name>
<dbReference type="Pfam" id="PF00664">
    <property type="entry name" value="ABC_membrane"/>
    <property type="match status" value="1"/>
</dbReference>
<dbReference type="PROSITE" id="PS50929">
    <property type="entry name" value="ABC_TM1F"/>
    <property type="match status" value="1"/>
</dbReference>
<dbReference type="Pfam" id="PF00005">
    <property type="entry name" value="ABC_tran"/>
    <property type="match status" value="1"/>
</dbReference>
<dbReference type="InterPro" id="IPR039421">
    <property type="entry name" value="Type_1_exporter"/>
</dbReference>
<keyword evidence="12" id="KW-1185">Reference proteome</keyword>
<protein>
    <submittedName>
        <fullName evidence="11">ATP-binding cassette domain-containing protein</fullName>
    </submittedName>
</protein>
<feature type="domain" description="ABC transmembrane type-1" evidence="10">
    <location>
        <begin position="22"/>
        <end position="300"/>
    </location>
</feature>
<gene>
    <name evidence="11" type="ORF">GB928_010930</name>
</gene>
<evidence type="ECO:0000313" key="12">
    <source>
        <dbReference type="Proteomes" id="UP001177080"/>
    </source>
</evidence>
<comment type="caution">
    <text evidence="11">The sequence shown here is derived from an EMBL/GenBank/DDBJ whole genome shotgun (WGS) entry which is preliminary data.</text>
</comment>
<comment type="subcellular location">
    <subcellularLocation>
        <location evidence="1">Cell membrane</location>
        <topology evidence="1">Multi-pass membrane protein</topology>
    </subcellularLocation>
</comment>
<feature type="transmembrane region" description="Helical" evidence="8">
    <location>
        <begin position="151"/>
        <end position="174"/>
    </location>
</feature>
<organism evidence="11 12">
    <name type="scientific">Shinella curvata</name>
    <dbReference type="NCBI Taxonomy" id="1817964"/>
    <lineage>
        <taxon>Bacteria</taxon>
        <taxon>Pseudomonadati</taxon>
        <taxon>Pseudomonadota</taxon>
        <taxon>Alphaproteobacteria</taxon>
        <taxon>Hyphomicrobiales</taxon>
        <taxon>Rhizobiaceae</taxon>
        <taxon>Shinella</taxon>
    </lineage>
</organism>
<evidence type="ECO:0000256" key="8">
    <source>
        <dbReference type="SAM" id="Phobius"/>
    </source>
</evidence>
<evidence type="ECO:0000256" key="2">
    <source>
        <dbReference type="ARBA" id="ARBA00022692"/>
    </source>
</evidence>
<evidence type="ECO:0000256" key="5">
    <source>
        <dbReference type="ARBA" id="ARBA00022989"/>
    </source>
</evidence>
<evidence type="ECO:0000259" key="9">
    <source>
        <dbReference type="PROSITE" id="PS50893"/>
    </source>
</evidence>
<sequence>MSTAPSRTILRQALHRVRYIFLFSLAFSFFYNVLRLTGPLFMILVYDRVLTSRAEETLIALFVLVAALLVLMALIDYSRRRIMARFGAQFQEAVEAGIFQVRNRNAYFTSAGTKPAQELNELDRLRSFFHSGSLIAILDFLWSPIFLVPIFILHAALGWIVVGGLLVIFAIAVLRQHFIKEYDLRATQASDAIGTLKDQIGGSRSVIRAHEMTSAFIDRWQAARKDSRDRAIELKDWDAWFEIGSKHLAMLLQYSLLAGGAYFAIKGDLSIGAMVATNYLAVRVVFPFERFLGEMPRLRESMADWKRLDASLGQRETRLSNAGDGDLPASIALTNLYVRSPMSRQQILRSINLDIGPGTSVEITGRSGSGKSVLAEAILGRLERSNGTILIGGIQIERLSLDQARAAIGYVPQTVSFLPGTIEDNIAGFDVAPDPEALVDAARLAAVHDLIMSLPDGYKTMIDAAGSSFSKSERHMIAFARALYRKPRMLVIDEPDQVLREGLPGRFKAFVTDFLGSGGIMIIFSRKGLQAFQSKRRFSVANGQLKEVTEDGAPKAGKTGNVVKLDSKHKI</sequence>
<dbReference type="SMART" id="SM00382">
    <property type="entry name" value="AAA"/>
    <property type="match status" value="1"/>
</dbReference>
<feature type="transmembrane region" description="Helical" evidence="8">
    <location>
        <begin position="127"/>
        <end position="145"/>
    </location>
</feature>
<dbReference type="Gene3D" id="3.40.50.300">
    <property type="entry name" value="P-loop containing nucleotide triphosphate hydrolases"/>
    <property type="match status" value="1"/>
</dbReference>
<keyword evidence="4 11" id="KW-0067">ATP-binding</keyword>
<dbReference type="InterPro" id="IPR003593">
    <property type="entry name" value="AAA+_ATPase"/>
</dbReference>
<dbReference type="PROSITE" id="PS50893">
    <property type="entry name" value="ABC_TRANSPORTER_2"/>
    <property type="match status" value="1"/>
</dbReference>
<keyword evidence="3" id="KW-0547">Nucleotide-binding</keyword>
<evidence type="ECO:0000256" key="4">
    <source>
        <dbReference type="ARBA" id="ARBA00022840"/>
    </source>
</evidence>
<dbReference type="PANTHER" id="PTHR24221">
    <property type="entry name" value="ATP-BINDING CASSETTE SUB-FAMILY B"/>
    <property type="match status" value="1"/>
</dbReference>
<dbReference type="GO" id="GO:0005524">
    <property type="term" value="F:ATP binding"/>
    <property type="evidence" value="ECO:0007669"/>
    <property type="project" value="UniProtKB-KW"/>
</dbReference>
<dbReference type="Gene3D" id="1.20.1560.10">
    <property type="entry name" value="ABC transporter type 1, transmembrane domain"/>
    <property type="match status" value="1"/>
</dbReference>
<dbReference type="InterPro" id="IPR036640">
    <property type="entry name" value="ABC1_TM_sf"/>
</dbReference>
<feature type="domain" description="ABC transporter" evidence="9">
    <location>
        <begin position="331"/>
        <end position="568"/>
    </location>
</feature>
<keyword evidence="6 8" id="KW-0472">Membrane</keyword>
<evidence type="ECO:0000256" key="3">
    <source>
        <dbReference type="ARBA" id="ARBA00022741"/>
    </source>
</evidence>
<dbReference type="SUPFAM" id="SSF90123">
    <property type="entry name" value="ABC transporter transmembrane region"/>
    <property type="match status" value="1"/>
</dbReference>
<dbReference type="SUPFAM" id="SSF52540">
    <property type="entry name" value="P-loop containing nucleoside triphosphate hydrolases"/>
    <property type="match status" value="1"/>
</dbReference>
<feature type="transmembrane region" description="Helical" evidence="8">
    <location>
        <begin position="20"/>
        <end position="46"/>
    </location>
</feature>
<feature type="transmembrane region" description="Helical" evidence="8">
    <location>
        <begin position="248"/>
        <end position="265"/>
    </location>
</feature>
<feature type="region of interest" description="Disordered" evidence="7">
    <location>
        <begin position="551"/>
        <end position="571"/>
    </location>
</feature>
<evidence type="ECO:0000256" key="7">
    <source>
        <dbReference type="SAM" id="MobiDB-lite"/>
    </source>
</evidence>
<accession>A0ABT8XD77</accession>
<dbReference type="PANTHER" id="PTHR24221:SF248">
    <property type="entry name" value="ABC TRANSPORTER TRANSMEMBRANE REGION"/>
    <property type="match status" value="1"/>
</dbReference>
<dbReference type="Proteomes" id="UP001177080">
    <property type="component" value="Unassembled WGS sequence"/>
</dbReference>
<dbReference type="InterPro" id="IPR011527">
    <property type="entry name" value="ABC1_TM_dom"/>
</dbReference>
<dbReference type="EMBL" id="WHSC02000005">
    <property type="protein sequence ID" value="MDO6121695.1"/>
    <property type="molecule type" value="Genomic_DNA"/>
</dbReference>
<evidence type="ECO:0000259" key="10">
    <source>
        <dbReference type="PROSITE" id="PS50929"/>
    </source>
</evidence>
<proteinExistence type="predicted"/>
<feature type="transmembrane region" description="Helical" evidence="8">
    <location>
        <begin position="58"/>
        <end position="75"/>
    </location>
</feature>
<keyword evidence="2 8" id="KW-0812">Transmembrane</keyword>
<keyword evidence="5 8" id="KW-1133">Transmembrane helix</keyword>
<dbReference type="InterPro" id="IPR027417">
    <property type="entry name" value="P-loop_NTPase"/>
</dbReference>
<dbReference type="RefSeq" id="WP_244762241.1">
    <property type="nucleotide sequence ID" value="NZ_JALJCJ010000005.1"/>
</dbReference>